<feature type="signal peptide" evidence="1">
    <location>
        <begin position="1"/>
        <end position="24"/>
    </location>
</feature>
<dbReference type="AlphaFoldDB" id="A1SXZ2"/>
<dbReference type="STRING" id="357804.Ping_2640"/>
<evidence type="ECO:0000313" key="4">
    <source>
        <dbReference type="Proteomes" id="UP000000639"/>
    </source>
</evidence>
<dbReference type="Pfam" id="PF07484">
    <property type="entry name" value="Collar"/>
    <property type="match status" value="1"/>
</dbReference>
<dbReference type="InterPro" id="IPR011083">
    <property type="entry name" value="Phage_tail_collar_dom"/>
</dbReference>
<sequence>MNYLFIRYLAVLMGVCSYPLVSYATTDAIQPLLGEIKWVGFNFAPRDWAFCDGQLLPIAHNTALFALIGTIYGGDGITTFALPELRSRVMIHKGRGAGLSNRAIGQKAGEERVVLSPAELASHNHLLKGSSSSANSTLPQDGTPATLRRSRIYNAMLPDVDMDITALANAGGRQSHDNVAPSLTLNCIIALEGIFPSRN</sequence>
<protein>
    <submittedName>
        <fullName evidence="3">Phage Tail Collar domain protein</fullName>
    </submittedName>
</protein>
<dbReference type="SUPFAM" id="SSF88874">
    <property type="entry name" value="Receptor-binding domain of short tail fibre protein gp12"/>
    <property type="match status" value="1"/>
</dbReference>
<feature type="chain" id="PRO_5002637598" evidence="1">
    <location>
        <begin position="25"/>
        <end position="199"/>
    </location>
</feature>
<proteinExistence type="predicted"/>
<accession>A1SXZ2</accession>
<dbReference type="Gene3D" id="3.90.1340.10">
    <property type="entry name" value="Phage tail collar domain"/>
    <property type="match status" value="1"/>
</dbReference>
<dbReference type="eggNOG" id="COG4675">
    <property type="taxonomic scope" value="Bacteria"/>
</dbReference>
<dbReference type="InterPro" id="IPR037053">
    <property type="entry name" value="Phage_tail_collar_dom_sf"/>
</dbReference>
<dbReference type="RefSeq" id="WP_011770914.1">
    <property type="nucleotide sequence ID" value="NC_008709.1"/>
</dbReference>
<dbReference type="HOGENOM" id="CLU_087872_1_1_6"/>
<organism evidence="3 4">
    <name type="scientific">Psychromonas ingrahamii (strain DSM 17664 / CCUG 51855 / 37)</name>
    <dbReference type="NCBI Taxonomy" id="357804"/>
    <lineage>
        <taxon>Bacteria</taxon>
        <taxon>Pseudomonadati</taxon>
        <taxon>Pseudomonadota</taxon>
        <taxon>Gammaproteobacteria</taxon>
        <taxon>Alteromonadales</taxon>
        <taxon>Psychromonadaceae</taxon>
        <taxon>Psychromonas</taxon>
    </lineage>
</organism>
<evidence type="ECO:0000313" key="3">
    <source>
        <dbReference type="EMBL" id="ABM04357.1"/>
    </source>
</evidence>
<gene>
    <name evidence="3" type="ordered locus">Ping_2640</name>
</gene>
<dbReference type="Proteomes" id="UP000000639">
    <property type="component" value="Chromosome"/>
</dbReference>
<dbReference type="OrthoDB" id="9810174at2"/>
<keyword evidence="4" id="KW-1185">Reference proteome</keyword>
<feature type="domain" description="Phage tail collar" evidence="2">
    <location>
        <begin position="34"/>
        <end position="89"/>
    </location>
</feature>
<name>A1SXZ2_PSYIN</name>
<evidence type="ECO:0000256" key="1">
    <source>
        <dbReference type="SAM" id="SignalP"/>
    </source>
</evidence>
<keyword evidence="1" id="KW-0732">Signal</keyword>
<dbReference type="EMBL" id="CP000510">
    <property type="protein sequence ID" value="ABM04357.1"/>
    <property type="molecule type" value="Genomic_DNA"/>
</dbReference>
<reference evidence="3 4" key="1">
    <citation type="submission" date="2007-01" db="EMBL/GenBank/DDBJ databases">
        <title>Complete sequence of Psychromonas ingrahamii 37.</title>
        <authorList>
            <consortium name="US DOE Joint Genome Institute"/>
            <person name="Copeland A."/>
            <person name="Lucas S."/>
            <person name="Lapidus A."/>
            <person name="Barry K."/>
            <person name="Detter J.C."/>
            <person name="Glavina del Rio T."/>
            <person name="Hammon N."/>
            <person name="Israni S."/>
            <person name="Dalin E."/>
            <person name="Tice H."/>
            <person name="Pitluck S."/>
            <person name="Thompson L.S."/>
            <person name="Brettin T."/>
            <person name="Bruce D."/>
            <person name="Han C."/>
            <person name="Tapia R."/>
            <person name="Schmutz J."/>
            <person name="Larimer F."/>
            <person name="Land M."/>
            <person name="Hauser L."/>
            <person name="Kyrpides N."/>
            <person name="Ivanova N."/>
            <person name="Staley J."/>
            <person name="Richardson P."/>
        </authorList>
    </citation>
    <scope>NUCLEOTIDE SEQUENCE [LARGE SCALE GENOMIC DNA]</scope>
    <source>
        <strain evidence="3 4">37</strain>
    </source>
</reference>
<evidence type="ECO:0000259" key="2">
    <source>
        <dbReference type="Pfam" id="PF07484"/>
    </source>
</evidence>
<dbReference type="KEGG" id="pin:Ping_2640"/>